<sequence>METKIALIGMGGTIAGQGASDTDLTGYTAGVLGLDEILD</sequence>
<dbReference type="PIRSF" id="PIRSF001220">
    <property type="entry name" value="L-ASNase_gatD"/>
    <property type="match status" value="1"/>
</dbReference>
<comment type="caution">
    <text evidence="1">The sequence shown here is derived from an EMBL/GenBank/DDBJ whole genome shotgun (WGS) entry which is preliminary data.</text>
</comment>
<reference evidence="1" key="1">
    <citation type="submission" date="2013-12" db="EMBL/GenBank/DDBJ databases">
        <title>A Varibaculum cambriense genome reconstructed from a premature infant gut community with otherwise low bacterial novelty that shifts toward anaerobic metabolism during the third week of life.</title>
        <authorList>
            <person name="Brown C.T."/>
            <person name="Sharon I."/>
            <person name="Thomas B.C."/>
            <person name="Castelle C.J."/>
            <person name="Morowitz M.J."/>
            <person name="Banfield J.F."/>
        </authorList>
    </citation>
    <scope>NUCLEOTIDE SEQUENCE</scope>
</reference>
<dbReference type="SUPFAM" id="SSF53774">
    <property type="entry name" value="Glutaminase/Asparaginase"/>
    <property type="match status" value="1"/>
</dbReference>
<evidence type="ECO:0000313" key="1">
    <source>
        <dbReference type="EMBL" id="ETJ42301.1"/>
    </source>
</evidence>
<name>W1YIZ6_9ZZZZ</name>
<dbReference type="PIRSF" id="PIRSF500176">
    <property type="entry name" value="L_ASNase"/>
    <property type="match status" value="1"/>
</dbReference>
<dbReference type="EMBL" id="AZMM01003733">
    <property type="protein sequence ID" value="ETJ42301.1"/>
    <property type="molecule type" value="Genomic_DNA"/>
</dbReference>
<dbReference type="InterPro" id="IPR036152">
    <property type="entry name" value="Asp/glu_Ase-like_sf"/>
</dbReference>
<dbReference type="InterPro" id="IPR006034">
    <property type="entry name" value="Asparaginase/glutaminase-like"/>
</dbReference>
<gene>
    <name evidence="1" type="ORF">Q604_UNBC03733G0001</name>
</gene>
<feature type="non-terminal residue" evidence="1">
    <location>
        <position position="39"/>
    </location>
</feature>
<proteinExistence type="predicted"/>
<protein>
    <submittedName>
        <fullName evidence="1">L-asparaginase</fullName>
    </submittedName>
</protein>
<dbReference type="AlphaFoldDB" id="W1YIZ6"/>
<organism evidence="1">
    <name type="scientific">human gut metagenome</name>
    <dbReference type="NCBI Taxonomy" id="408170"/>
    <lineage>
        <taxon>unclassified sequences</taxon>
        <taxon>metagenomes</taxon>
        <taxon>organismal metagenomes</taxon>
    </lineage>
</organism>
<accession>W1YIZ6</accession>